<gene>
    <name evidence="2" type="ORF">COLO4_02121</name>
</gene>
<accession>A0A1R3L1F7</accession>
<dbReference type="EMBL" id="AWUE01004923">
    <property type="protein sequence ID" value="OMP13186.1"/>
    <property type="molecule type" value="Genomic_DNA"/>
</dbReference>
<comment type="caution">
    <text evidence="2">The sequence shown here is derived from an EMBL/GenBank/DDBJ whole genome shotgun (WGS) entry which is preliminary data.</text>
</comment>
<feature type="region of interest" description="Disordered" evidence="1">
    <location>
        <begin position="203"/>
        <end position="227"/>
    </location>
</feature>
<organism evidence="2 3">
    <name type="scientific">Corchorus olitorius</name>
    <dbReference type="NCBI Taxonomy" id="93759"/>
    <lineage>
        <taxon>Eukaryota</taxon>
        <taxon>Viridiplantae</taxon>
        <taxon>Streptophyta</taxon>
        <taxon>Embryophyta</taxon>
        <taxon>Tracheophyta</taxon>
        <taxon>Spermatophyta</taxon>
        <taxon>Magnoliopsida</taxon>
        <taxon>eudicotyledons</taxon>
        <taxon>Gunneridae</taxon>
        <taxon>Pentapetalae</taxon>
        <taxon>rosids</taxon>
        <taxon>malvids</taxon>
        <taxon>Malvales</taxon>
        <taxon>Malvaceae</taxon>
        <taxon>Grewioideae</taxon>
        <taxon>Apeibeae</taxon>
        <taxon>Corchorus</taxon>
    </lineage>
</organism>
<evidence type="ECO:0000313" key="3">
    <source>
        <dbReference type="Proteomes" id="UP000187203"/>
    </source>
</evidence>
<evidence type="ECO:0000313" key="2">
    <source>
        <dbReference type="EMBL" id="OMP13186.1"/>
    </source>
</evidence>
<feature type="non-terminal residue" evidence="2">
    <location>
        <position position="428"/>
    </location>
</feature>
<name>A0A1R3L1F7_9ROSI</name>
<feature type="region of interest" description="Disordered" evidence="1">
    <location>
        <begin position="239"/>
        <end position="267"/>
    </location>
</feature>
<reference evidence="3" key="1">
    <citation type="submission" date="2013-09" db="EMBL/GenBank/DDBJ databases">
        <title>Corchorus olitorius genome sequencing.</title>
        <authorList>
            <person name="Alam M."/>
            <person name="Haque M.S."/>
            <person name="Islam M.S."/>
            <person name="Emdad E.M."/>
            <person name="Islam M.M."/>
            <person name="Ahmed B."/>
            <person name="Halim A."/>
            <person name="Hossen Q.M.M."/>
            <person name="Hossain M.Z."/>
            <person name="Ahmed R."/>
            <person name="Khan M.M."/>
            <person name="Islam R."/>
            <person name="Rashid M.M."/>
            <person name="Khan S.A."/>
            <person name="Rahman M.S."/>
            <person name="Alam M."/>
            <person name="Yahiya A.S."/>
            <person name="Khan M.S."/>
            <person name="Azam M.S."/>
            <person name="Haque T."/>
            <person name="Lashkar M.Z.H."/>
            <person name="Akhand A.I."/>
            <person name="Morshed G."/>
            <person name="Roy S."/>
            <person name="Uddin K.S."/>
            <person name="Rabeya T."/>
            <person name="Hossain A.S."/>
            <person name="Chowdhury A."/>
            <person name="Snigdha A.R."/>
            <person name="Mortoza M.S."/>
            <person name="Matin S.A."/>
            <person name="Hoque S.M.E."/>
            <person name="Islam M.K."/>
            <person name="Roy D.K."/>
            <person name="Haider R."/>
            <person name="Moosa M.M."/>
            <person name="Elias S.M."/>
            <person name="Hasan A.M."/>
            <person name="Jahan S."/>
            <person name="Shafiuddin M."/>
            <person name="Mahmood N."/>
            <person name="Shommy N.S."/>
        </authorList>
    </citation>
    <scope>NUCLEOTIDE SEQUENCE [LARGE SCALE GENOMIC DNA]</scope>
    <source>
        <strain evidence="3">cv. O-4</strain>
    </source>
</reference>
<proteinExistence type="predicted"/>
<sequence>MCVDRVYGWGRRRCRCERERRGCGRSLGRGCGPRRGAAGAGAKGAVIGCGSRGSGAQRDELRDRVRVAGGTRDAEALLEPTGLQLRPADALGIPHEHLAAVEHGLFGDAIGHRQRDDRCGVEEHRLNPASLRGVGERIPRMRIRQLGVRANDHRKVVAERGTDRIPNRPGDLVGGAATVVEHDVPRHLQRLDLTETRGCQHLAQQRHLHGRGSTDPADEGDGTGHGARLRGVATERLEQAEPDLADRGIRGHGVPEPLDRDFADDGDRRGVQKFRDVGADERRADEDATVEVDDRARFADVRVGLLAGARDVCQVVVEHLHVQPALLGAGGGETDGCHLGIGERHLWHGVVVGGGDVSAPRGVVDLATLRPRGDDVAGSASLVLALVGEERTVVDVADGVQPVEAAHEERVVDIEPRPLFQPDGLEAE</sequence>
<keyword evidence="3" id="KW-1185">Reference proteome</keyword>
<evidence type="ECO:0000256" key="1">
    <source>
        <dbReference type="SAM" id="MobiDB-lite"/>
    </source>
</evidence>
<protein>
    <submittedName>
        <fullName evidence="2">Uncharacterized protein</fullName>
    </submittedName>
</protein>
<feature type="compositionally biased region" description="Basic and acidic residues" evidence="1">
    <location>
        <begin position="257"/>
        <end position="267"/>
    </location>
</feature>
<feature type="compositionally biased region" description="Basic and acidic residues" evidence="1">
    <location>
        <begin position="239"/>
        <end position="249"/>
    </location>
</feature>
<dbReference type="AlphaFoldDB" id="A0A1R3L1F7"/>
<dbReference type="Proteomes" id="UP000187203">
    <property type="component" value="Unassembled WGS sequence"/>
</dbReference>